<dbReference type="eggNOG" id="COG3087">
    <property type="taxonomic scope" value="Bacteria"/>
</dbReference>
<evidence type="ECO:0000313" key="6">
    <source>
        <dbReference type="Proteomes" id="UP000016412"/>
    </source>
</evidence>
<reference evidence="6 7" key="1">
    <citation type="submission" date="2013-08" db="EMBL/GenBank/DDBJ databases">
        <authorList>
            <person name="Durkin A.S."/>
            <person name="Haft D.R."/>
            <person name="McCorrison J."/>
            <person name="Torralba M."/>
            <person name="Gillis M."/>
            <person name="Haft D.H."/>
            <person name="Methe B."/>
            <person name="Sutton G."/>
            <person name="Nelson K.E."/>
        </authorList>
    </citation>
    <scope>NUCLEOTIDE SEQUENCE [LARGE SCALE GENOMIC DNA]</scope>
    <source>
        <strain evidence="5 7">ATCC 35536</strain>
        <strain evidence="4 6">VPI DR56BR1116</strain>
    </source>
</reference>
<dbReference type="PROSITE" id="PS51724">
    <property type="entry name" value="SPOR"/>
    <property type="match status" value="1"/>
</dbReference>
<dbReference type="GO" id="GO:0032506">
    <property type="term" value="P:cytokinetic process"/>
    <property type="evidence" value="ECO:0007669"/>
    <property type="project" value="TreeGrafter"/>
</dbReference>
<organism evidence="4 6">
    <name type="scientific">Treponema socranskii subsp. socranskii VPI DR56BR1116 = ATCC 35536</name>
    <dbReference type="NCBI Taxonomy" id="1125725"/>
    <lineage>
        <taxon>Bacteria</taxon>
        <taxon>Pseudomonadati</taxon>
        <taxon>Spirochaetota</taxon>
        <taxon>Spirochaetia</taxon>
        <taxon>Spirochaetales</taxon>
        <taxon>Treponemataceae</taxon>
        <taxon>Treponema</taxon>
    </lineage>
</organism>
<feature type="region of interest" description="Disordered" evidence="1">
    <location>
        <begin position="42"/>
        <end position="99"/>
    </location>
</feature>
<dbReference type="PANTHER" id="PTHR38687:SF1">
    <property type="entry name" value="CELL DIVISION PROTEIN DEDD"/>
    <property type="match status" value="1"/>
</dbReference>
<keyword evidence="2" id="KW-1133">Transmembrane helix</keyword>
<accession>U2KGK8</accession>
<evidence type="ECO:0000259" key="3">
    <source>
        <dbReference type="PROSITE" id="PS51724"/>
    </source>
</evidence>
<dbReference type="SUPFAM" id="SSF110997">
    <property type="entry name" value="Sporulation related repeat"/>
    <property type="match status" value="1"/>
</dbReference>
<dbReference type="EMBL" id="AUZJ01000043">
    <property type="protein sequence ID" value="ERF60269.1"/>
    <property type="molecule type" value="Genomic_DNA"/>
</dbReference>
<dbReference type="AlphaFoldDB" id="U2KGK8"/>
<dbReference type="GO" id="GO:0030428">
    <property type="term" value="C:cell septum"/>
    <property type="evidence" value="ECO:0007669"/>
    <property type="project" value="TreeGrafter"/>
</dbReference>
<dbReference type="PANTHER" id="PTHR38687">
    <property type="entry name" value="CELL DIVISION PROTEIN DEDD-RELATED"/>
    <property type="match status" value="1"/>
</dbReference>
<evidence type="ECO:0000313" key="5">
    <source>
        <dbReference type="EMBL" id="ERJ97661.1"/>
    </source>
</evidence>
<evidence type="ECO:0000256" key="1">
    <source>
        <dbReference type="SAM" id="MobiDB-lite"/>
    </source>
</evidence>
<dbReference type="Pfam" id="PF05036">
    <property type="entry name" value="SPOR"/>
    <property type="match status" value="1"/>
</dbReference>
<proteinExistence type="predicted"/>
<name>U2KGK8_TRESO</name>
<evidence type="ECO:0000313" key="7">
    <source>
        <dbReference type="Proteomes" id="UP000016646"/>
    </source>
</evidence>
<dbReference type="Proteomes" id="UP000016646">
    <property type="component" value="Unassembled WGS sequence"/>
</dbReference>
<sequence length="320" mass="33913">MEQKGTLWIIAAVGIFLLAVLLPAIILFKPDTHKVQMTAPIAKPSSGGWVATGTSSPAGSASENGTAKGDVPADKIDSENSAKSEAGETQSTERNAMQVGDMTVFAQNATVYGIENPRNTQSAPDGSTLIDLNALRSSDTFPSDTVTPKNETSAKSMETARQTPRTPQSEQTQYSAAESRSAAVKAPAKKPSSEPKTASSKSAATKTPASKNTVSPKTAQKNTAAKPKAKTSAGKTQYWVQAASFANKNGADAARSVLDENKIPADVFTYKDGKGKVFYRVRIGPYVTKSEAEYWRTRVAQINDFKSGESYITQTSSATD</sequence>
<dbReference type="RefSeq" id="WP_021330668.1">
    <property type="nucleotide sequence ID" value="NZ_AUZJ01000043.1"/>
</dbReference>
<keyword evidence="4" id="KW-0131">Cell cycle</keyword>
<dbReference type="InterPro" id="IPR007730">
    <property type="entry name" value="SPOR-like_dom"/>
</dbReference>
<dbReference type="InterPro" id="IPR036680">
    <property type="entry name" value="SPOR-like_sf"/>
</dbReference>
<keyword evidence="4" id="KW-0132">Cell division</keyword>
<dbReference type="GO" id="GO:0042834">
    <property type="term" value="F:peptidoglycan binding"/>
    <property type="evidence" value="ECO:0007669"/>
    <property type="project" value="InterPro"/>
</dbReference>
<feature type="compositionally biased region" description="Polar residues" evidence="1">
    <location>
        <begin position="135"/>
        <end position="178"/>
    </location>
</feature>
<gene>
    <name evidence="5" type="ORF">HMPREF0860_0440</name>
    <name evidence="4" type="ORF">HMPREF1325_2654</name>
</gene>
<feature type="compositionally biased region" description="Basic and acidic residues" evidence="1">
    <location>
        <begin position="71"/>
        <end position="86"/>
    </location>
</feature>
<feature type="domain" description="SPOR" evidence="3">
    <location>
        <begin position="232"/>
        <end position="315"/>
    </location>
</feature>
<comment type="caution">
    <text evidence="4">The sequence shown here is derived from an EMBL/GenBank/DDBJ whole genome shotgun (WGS) entry which is preliminary data.</text>
</comment>
<evidence type="ECO:0000313" key="4">
    <source>
        <dbReference type="EMBL" id="ERF60269.1"/>
    </source>
</evidence>
<keyword evidence="2" id="KW-0472">Membrane</keyword>
<keyword evidence="2" id="KW-0812">Transmembrane</keyword>
<dbReference type="OrthoDB" id="360945at2"/>
<dbReference type="GO" id="GO:0032153">
    <property type="term" value="C:cell division site"/>
    <property type="evidence" value="ECO:0007669"/>
    <property type="project" value="TreeGrafter"/>
</dbReference>
<dbReference type="STRING" id="1125725.HMPREF1325_2654"/>
<feature type="compositionally biased region" description="Low complexity" evidence="1">
    <location>
        <begin position="181"/>
        <end position="211"/>
    </location>
</feature>
<dbReference type="Gene3D" id="3.30.70.1070">
    <property type="entry name" value="Sporulation related repeat"/>
    <property type="match status" value="1"/>
</dbReference>
<dbReference type="EMBL" id="AVQI01000084">
    <property type="protein sequence ID" value="ERJ97661.1"/>
    <property type="molecule type" value="Genomic_DNA"/>
</dbReference>
<feature type="compositionally biased region" description="Low complexity" evidence="1">
    <location>
        <begin position="51"/>
        <end position="62"/>
    </location>
</feature>
<feature type="transmembrane region" description="Helical" evidence="2">
    <location>
        <begin position="6"/>
        <end position="28"/>
    </location>
</feature>
<dbReference type="Proteomes" id="UP000016412">
    <property type="component" value="Unassembled WGS sequence"/>
</dbReference>
<protein>
    <submittedName>
        <fullName evidence="4">Sporulation and cell division repeat protein</fullName>
    </submittedName>
</protein>
<keyword evidence="7" id="KW-1185">Reference proteome</keyword>
<dbReference type="InterPro" id="IPR052521">
    <property type="entry name" value="Cell_div_SPOR-domain"/>
</dbReference>
<feature type="region of interest" description="Disordered" evidence="1">
    <location>
        <begin position="135"/>
        <end position="233"/>
    </location>
</feature>
<feature type="compositionally biased region" description="Polar residues" evidence="1">
    <location>
        <begin position="212"/>
        <end position="223"/>
    </location>
</feature>
<dbReference type="PATRIC" id="fig|1125725.3.peg.1828"/>
<evidence type="ECO:0000256" key="2">
    <source>
        <dbReference type="SAM" id="Phobius"/>
    </source>
</evidence>